<name>A0A975QZ98_9MICC</name>
<dbReference type="InterPro" id="IPR010994">
    <property type="entry name" value="RuvA_2-like"/>
</dbReference>
<evidence type="ECO:0000256" key="1">
    <source>
        <dbReference type="SAM" id="MobiDB-lite"/>
    </source>
</evidence>
<feature type="transmembrane region" description="Helical" evidence="2">
    <location>
        <begin position="28"/>
        <end position="50"/>
    </location>
</feature>
<dbReference type="Gene3D" id="3.10.560.10">
    <property type="entry name" value="Outer membrane lipoprotein wza domain like"/>
    <property type="match status" value="1"/>
</dbReference>
<feature type="compositionally biased region" description="Gly residues" evidence="1">
    <location>
        <begin position="193"/>
        <end position="208"/>
    </location>
</feature>
<dbReference type="GO" id="GO:0015627">
    <property type="term" value="C:type II protein secretion system complex"/>
    <property type="evidence" value="ECO:0007669"/>
    <property type="project" value="TreeGrafter"/>
</dbReference>
<dbReference type="AlphaFoldDB" id="A0A975QZ98"/>
<dbReference type="InterPro" id="IPR051675">
    <property type="entry name" value="Endo/Exo/Phosphatase_dom_1"/>
</dbReference>
<keyword evidence="2" id="KW-1133">Transmembrane helix</keyword>
<dbReference type="Proteomes" id="UP000676885">
    <property type="component" value="Chromosome"/>
</dbReference>
<dbReference type="GO" id="GO:0003677">
    <property type="term" value="F:DNA binding"/>
    <property type="evidence" value="ECO:0007669"/>
    <property type="project" value="InterPro"/>
</dbReference>
<dbReference type="InterPro" id="IPR019554">
    <property type="entry name" value="Soluble_ligand-bd"/>
</dbReference>
<accession>A0A975QZ98</accession>
<proteinExistence type="predicted"/>
<dbReference type="InterPro" id="IPR003583">
    <property type="entry name" value="Hlx-hairpin-Hlx_DNA-bd_motif"/>
</dbReference>
<evidence type="ECO:0000259" key="3">
    <source>
        <dbReference type="SMART" id="SM00278"/>
    </source>
</evidence>
<sequence>MAEHRWDTEPSAADDPGTRLPIRRRWQLSFRAAVLAVSLLLGTAAAFAVFRGGDDIEVSSVELDPPQAGDAPSTGGGHGGSPVPGDAAGEAGGTPTGSAAGNNSSSGNETPAAVPAVLVVHIAGAVMHPGVVRVPAGSRTVDAVDAAGGAAPDADLAAVNLAAALQDGAMVLVPRIGDPPRPVSAAQPPDGSLGSGTGTGTGTEAGTGAGSTAGALINLNTASVQELDTLPRVGPVIAERIVAWRQAHGAFSRPEDLDAVPGIGETMLAALLPLITV</sequence>
<keyword evidence="2" id="KW-0812">Transmembrane</keyword>
<dbReference type="SUPFAM" id="SSF47781">
    <property type="entry name" value="RuvA domain 2-like"/>
    <property type="match status" value="1"/>
</dbReference>
<evidence type="ECO:0000313" key="5">
    <source>
        <dbReference type="Proteomes" id="UP000676885"/>
    </source>
</evidence>
<feature type="compositionally biased region" description="Low complexity" evidence="1">
    <location>
        <begin position="97"/>
        <end position="108"/>
    </location>
</feature>
<feature type="region of interest" description="Disordered" evidence="1">
    <location>
        <begin position="60"/>
        <end position="110"/>
    </location>
</feature>
<dbReference type="Pfam" id="PF12836">
    <property type="entry name" value="HHH_3"/>
    <property type="match status" value="1"/>
</dbReference>
<keyword evidence="2" id="KW-0472">Membrane</keyword>
<feature type="domain" description="Helix-hairpin-helix DNA-binding motif class 1" evidence="3">
    <location>
        <begin position="255"/>
        <end position="274"/>
    </location>
</feature>
<evidence type="ECO:0000313" key="4">
    <source>
        <dbReference type="EMBL" id="QWC08882.1"/>
    </source>
</evidence>
<dbReference type="PANTHER" id="PTHR21180:SF32">
    <property type="entry name" value="ENDONUCLEASE_EXONUCLEASE_PHOSPHATASE FAMILY DOMAIN-CONTAINING PROTEIN 1"/>
    <property type="match status" value="1"/>
</dbReference>
<dbReference type="Pfam" id="PF10531">
    <property type="entry name" value="SLBB"/>
    <property type="match status" value="1"/>
</dbReference>
<evidence type="ECO:0000256" key="2">
    <source>
        <dbReference type="SAM" id="Phobius"/>
    </source>
</evidence>
<keyword evidence="5" id="KW-1185">Reference proteome</keyword>
<dbReference type="GO" id="GO:0015628">
    <property type="term" value="P:protein secretion by the type II secretion system"/>
    <property type="evidence" value="ECO:0007669"/>
    <property type="project" value="TreeGrafter"/>
</dbReference>
<dbReference type="GO" id="GO:0006281">
    <property type="term" value="P:DNA repair"/>
    <property type="evidence" value="ECO:0007669"/>
    <property type="project" value="InterPro"/>
</dbReference>
<dbReference type="KEGG" id="ajg:KKR91_10020"/>
<organism evidence="4 5">
    <name type="scientific">Arthrobacter jiangjiafuii</name>
    <dbReference type="NCBI Taxonomy" id="2817475"/>
    <lineage>
        <taxon>Bacteria</taxon>
        <taxon>Bacillati</taxon>
        <taxon>Actinomycetota</taxon>
        <taxon>Actinomycetes</taxon>
        <taxon>Micrococcales</taxon>
        <taxon>Micrococcaceae</taxon>
        <taxon>Arthrobacter</taxon>
    </lineage>
</organism>
<dbReference type="Gene3D" id="1.10.150.280">
    <property type="entry name" value="AF1531-like domain"/>
    <property type="match status" value="1"/>
</dbReference>
<dbReference type="RefSeq" id="WP_210229187.1">
    <property type="nucleotide sequence ID" value="NZ_CP076022.1"/>
</dbReference>
<protein>
    <submittedName>
        <fullName evidence="4">Helix-hairpin-helix domain-containing protein</fullName>
    </submittedName>
</protein>
<feature type="region of interest" description="Disordered" evidence="1">
    <location>
        <begin position="179"/>
        <end position="208"/>
    </location>
</feature>
<dbReference type="PANTHER" id="PTHR21180">
    <property type="entry name" value="ENDONUCLEASE/EXONUCLEASE/PHOSPHATASE FAMILY DOMAIN-CONTAINING PROTEIN 1"/>
    <property type="match status" value="1"/>
</dbReference>
<reference evidence="4 5" key="1">
    <citation type="submission" date="2021-05" db="EMBL/GenBank/DDBJ databases">
        <title>Novel species in genus Arthrobacter.</title>
        <authorList>
            <person name="Zhang G."/>
        </authorList>
    </citation>
    <scope>NUCLEOTIDE SEQUENCE [LARGE SCALE GENOMIC DNA]</scope>
    <source>
        <strain evidence="5">zg-ZUI227</strain>
    </source>
</reference>
<feature type="domain" description="Helix-hairpin-helix DNA-binding motif class 1" evidence="3">
    <location>
        <begin position="225"/>
        <end position="244"/>
    </location>
</feature>
<dbReference type="EMBL" id="CP076022">
    <property type="protein sequence ID" value="QWC08882.1"/>
    <property type="molecule type" value="Genomic_DNA"/>
</dbReference>
<dbReference type="SMART" id="SM00278">
    <property type="entry name" value="HhH1"/>
    <property type="match status" value="2"/>
</dbReference>
<gene>
    <name evidence="4" type="ORF">KKR91_10020</name>
</gene>